<gene>
    <name evidence="8" type="ORF">AB7A72_21270</name>
</gene>
<evidence type="ECO:0000256" key="3">
    <source>
        <dbReference type="ARBA" id="ARBA00022741"/>
    </source>
</evidence>
<evidence type="ECO:0000313" key="8">
    <source>
        <dbReference type="EMBL" id="MEY2253564.1"/>
    </source>
</evidence>
<evidence type="ECO:0000256" key="1">
    <source>
        <dbReference type="ARBA" id="ARBA00022448"/>
    </source>
</evidence>
<dbReference type="SUPFAM" id="SSF52540">
    <property type="entry name" value="P-loop containing nucleoside triphosphate hydrolases"/>
    <property type="match status" value="1"/>
</dbReference>
<keyword evidence="2" id="KW-1003">Cell membrane</keyword>
<keyword evidence="4 8" id="KW-0067">ATP-binding</keyword>
<comment type="caution">
    <text evidence="8">The sequence shown here is derived from an EMBL/GenBank/DDBJ whole genome shotgun (WGS) entry which is preliminary data.</text>
</comment>
<dbReference type="SMART" id="SM00382">
    <property type="entry name" value="AAA"/>
    <property type="match status" value="1"/>
</dbReference>
<dbReference type="InterPro" id="IPR017871">
    <property type="entry name" value="ABC_transporter-like_CS"/>
</dbReference>
<accession>A0ABV4B7V2</accession>
<sequence>MSFVLDDVGLTHTNGFVALAGIRLSAAQGKSIALIGPSGAGKTSLLTAIGTAHLPSSGRMQVLGQALPAAPATPSVRELKALRSLIGTVHQSAPIALRQRVVTAVLAGRLGQWPLWKALASLAYPQDISGAREALVRVQMEDKLFARCDQLSGGQLQRVGIARVLYQQARLILADEPVSALDPALSLATVQLLVQEAAARQATLVASLHAVDLALRCFARIVGIRDGRIAFDLPAAQVSQAQLQALYAHADGSAAALPTLGSMGSATPQVLSSPAAEVITCR</sequence>
<keyword evidence="5" id="KW-1278">Translocase</keyword>
<dbReference type="PANTHER" id="PTHR43166">
    <property type="entry name" value="AMINO ACID IMPORT ATP-BINDING PROTEIN"/>
    <property type="match status" value="1"/>
</dbReference>
<evidence type="ECO:0000256" key="5">
    <source>
        <dbReference type="ARBA" id="ARBA00022967"/>
    </source>
</evidence>
<dbReference type="PANTHER" id="PTHR43166:SF6">
    <property type="entry name" value="PHOSPHONATES IMPORT ATP-BINDING PROTEIN PHNC"/>
    <property type="match status" value="1"/>
</dbReference>
<dbReference type="InterPro" id="IPR027417">
    <property type="entry name" value="P-loop_NTPase"/>
</dbReference>
<dbReference type="Gene3D" id="3.40.50.300">
    <property type="entry name" value="P-loop containing nucleotide triphosphate hydrolases"/>
    <property type="match status" value="1"/>
</dbReference>
<dbReference type="Pfam" id="PF00005">
    <property type="entry name" value="ABC_tran"/>
    <property type="match status" value="1"/>
</dbReference>
<dbReference type="Proteomes" id="UP001562178">
    <property type="component" value="Unassembled WGS sequence"/>
</dbReference>
<evidence type="ECO:0000313" key="9">
    <source>
        <dbReference type="Proteomes" id="UP001562178"/>
    </source>
</evidence>
<dbReference type="InterPro" id="IPR003439">
    <property type="entry name" value="ABC_transporter-like_ATP-bd"/>
</dbReference>
<feature type="domain" description="ABC transporter" evidence="7">
    <location>
        <begin position="3"/>
        <end position="251"/>
    </location>
</feature>
<keyword evidence="9" id="KW-1185">Reference proteome</keyword>
<evidence type="ECO:0000256" key="6">
    <source>
        <dbReference type="ARBA" id="ARBA00023136"/>
    </source>
</evidence>
<dbReference type="InterPro" id="IPR003593">
    <property type="entry name" value="AAA+_ATPase"/>
</dbReference>
<dbReference type="GO" id="GO:0005524">
    <property type="term" value="F:ATP binding"/>
    <property type="evidence" value="ECO:0007669"/>
    <property type="project" value="UniProtKB-KW"/>
</dbReference>
<dbReference type="InterPro" id="IPR050086">
    <property type="entry name" value="MetN_ABC_transporter-like"/>
</dbReference>
<name>A0ABV4B7V2_9BURK</name>
<evidence type="ECO:0000256" key="4">
    <source>
        <dbReference type="ARBA" id="ARBA00022840"/>
    </source>
</evidence>
<evidence type="ECO:0000259" key="7">
    <source>
        <dbReference type="PROSITE" id="PS50893"/>
    </source>
</evidence>
<protein>
    <submittedName>
        <fullName evidence="8">Phosphonate ABC transporter ATP-binding protein</fullName>
    </submittedName>
</protein>
<organism evidence="8 9">
    <name type="scientific">Comamonas sediminis</name>
    <dbReference type="NCBI Taxonomy" id="1783360"/>
    <lineage>
        <taxon>Bacteria</taxon>
        <taxon>Pseudomonadati</taxon>
        <taxon>Pseudomonadota</taxon>
        <taxon>Betaproteobacteria</taxon>
        <taxon>Burkholderiales</taxon>
        <taxon>Comamonadaceae</taxon>
        <taxon>Comamonas</taxon>
    </lineage>
</organism>
<keyword evidence="3" id="KW-0547">Nucleotide-binding</keyword>
<evidence type="ECO:0000256" key="2">
    <source>
        <dbReference type="ARBA" id="ARBA00022475"/>
    </source>
</evidence>
<reference evidence="8 9" key="1">
    <citation type="journal article" date="2016" name="Int. J. Syst. Evol. Microbiol.">
        <title>Description of Comamonas sediminis sp. nov., isolated from lagoon sediments.</title>
        <authorList>
            <person name="Subhash Y."/>
            <person name="Bang J.J."/>
            <person name="You T.H."/>
            <person name="Lee S.S."/>
        </authorList>
    </citation>
    <scope>NUCLEOTIDE SEQUENCE [LARGE SCALE GENOMIC DNA]</scope>
    <source>
        <strain evidence="8 9">JCM 31169</strain>
    </source>
</reference>
<dbReference type="PROSITE" id="PS00211">
    <property type="entry name" value="ABC_TRANSPORTER_1"/>
    <property type="match status" value="1"/>
</dbReference>
<keyword evidence="6" id="KW-0472">Membrane</keyword>
<keyword evidence="1" id="KW-0813">Transport</keyword>
<proteinExistence type="predicted"/>
<dbReference type="PROSITE" id="PS50893">
    <property type="entry name" value="ABC_TRANSPORTER_2"/>
    <property type="match status" value="1"/>
</dbReference>
<dbReference type="RefSeq" id="WP_369461081.1">
    <property type="nucleotide sequence ID" value="NZ_JBGBDC010000010.1"/>
</dbReference>
<dbReference type="EMBL" id="JBGBDC010000010">
    <property type="protein sequence ID" value="MEY2253564.1"/>
    <property type="molecule type" value="Genomic_DNA"/>
</dbReference>